<dbReference type="Pfam" id="PF03478">
    <property type="entry name" value="Beta-prop_KIB1-4"/>
    <property type="match status" value="1"/>
</dbReference>
<dbReference type="AlphaFoldDB" id="A0A5N6RX13"/>
<dbReference type="InterPro" id="IPR036047">
    <property type="entry name" value="F-box-like_dom_sf"/>
</dbReference>
<dbReference type="PANTHER" id="PTHR44259">
    <property type="entry name" value="OS07G0183000 PROTEIN-RELATED"/>
    <property type="match status" value="1"/>
</dbReference>
<dbReference type="SUPFAM" id="SSF81383">
    <property type="entry name" value="F-box domain"/>
    <property type="match status" value="1"/>
</dbReference>
<feature type="domain" description="F-box" evidence="1">
    <location>
        <begin position="3"/>
        <end position="50"/>
    </location>
</feature>
<dbReference type="InterPro" id="IPR050942">
    <property type="entry name" value="F-box_BR-signaling"/>
</dbReference>
<accession>A0A5N6RX13</accession>
<dbReference type="Gene3D" id="1.20.1280.50">
    <property type="match status" value="1"/>
</dbReference>
<dbReference type="PANTHER" id="PTHR44259:SF15">
    <property type="entry name" value="F-BOX PROTEIN KIB2-RELATED"/>
    <property type="match status" value="1"/>
</dbReference>
<reference evidence="2 3" key="1">
    <citation type="submission" date="2019-06" db="EMBL/GenBank/DDBJ databases">
        <title>A chromosomal-level reference genome of Carpinus fangiana (Coryloideae, Betulaceae).</title>
        <authorList>
            <person name="Yang X."/>
            <person name="Wang Z."/>
            <person name="Zhang L."/>
            <person name="Hao G."/>
            <person name="Liu J."/>
            <person name="Yang Y."/>
        </authorList>
    </citation>
    <scope>NUCLEOTIDE SEQUENCE [LARGE SCALE GENOMIC DNA]</scope>
    <source>
        <strain evidence="2">Cfa_2016G</strain>
        <tissue evidence="2">Leaf</tissue>
    </source>
</reference>
<name>A0A5N6RX13_9ROSI</name>
<evidence type="ECO:0000259" key="1">
    <source>
        <dbReference type="PROSITE" id="PS50181"/>
    </source>
</evidence>
<gene>
    <name evidence="2" type="ORF">FH972_020241</name>
</gene>
<dbReference type="OrthoDB" id="642536at2759"/>
<evidence type="ECO:0000313" key="2">
    <source>
        <dbReference type="EMBL" id="KAE8125434.1"/>
    </source>
</evidence>
<dbReference type="Pfam" id="PF12937">
    <property type="entry name" value="F-box-like"/>
    <property type="match status" value="1"/>
</dbReference>
<dbReference type="InterPro" id="IPR001810">
    <property type="entry name" value="F-box_dom"/>
</dbReference>
<evidence type="ECO:0000313" key="3">
    <source>
        <dbReference type="Proteomes" id="UP000327013"/>
    </source>
</evidence>
<dbReference type="Proteomes" id="UP000327013">
    <property type="component" value="Chromosome 8"/>
</dbReference>
<protein>
    <recommendedName>
        <fullName evidence="1">F-box domain-containing protein</fullName>
    </recommendedName>
</protein>
<proteinExistence type="predicted"/>
<dbReference type="PROSITE" id="PS50181">
    <property type="entry name" value="FBOX"/>
    <property type="match status" value="1"/>
</dbReference>
<keyword evidence="3" id="KW-1185">Reference proteome</keyword>
<dbReference type="InterPro" id="IPR005174">
    <property type="entry name" value="KIB1-4_b-propeller"/>
</dbReference>
<organism evidence="2 3">
    <name type="scientific">Carpinus fangiana</name>
    <dbReference type="NCBI Taxonomy" id="176857"/>
    <lineage>
        <taxon>Eukaryota</taxon>
        <taxon>Viridiplantae</taxon>
        <taxon>Streptophyta</taxon>
        <taxon>Embryophyta</taxon>
        <taxon>Tracheophyta</taxon>
        <taxon>Spermatophyta</taxon>
        <taxon>Magnoliopsida</taxon>
        <taxon>eudicotyledons</taxon>
        <taxon>Gunneridae</taxon>
        <taxon>Pentapetalae</taxon>
        <taxon>rosids</taxon>
        <taxon>fabids</taxon>
        <taxon>Fagales</taxon>
        <taxon>Betulaceae</taxon>
        <taxon>Carpinus</taxon>
    </lineage>
</organism>
<dbReference type="EMBL" id="CM017328">
    <property type="protein sequence ID" value="KAE8125434.1"/>
    <property type="molecule type" value="Genomic_DNA"/>
</dbReference>
<sequence>MAPVSWSNLPEELLESILKKTTNVVNLYNCRDVCRLWRSVVDKVLAWTPPHLLVYGKHLRIVRSISFVNVFTGESRVCRLPKFETADGQPLFPRSVYSWHRWLVMDCSPSRARNNHCGDHHICLYNPLSSARIRLPAFTLDNFLDTLRKRKFVVSCEPKNPRSIGLAIRDGRYLEKLMFWNPGDEEWTTFVEEPMRILDITSYKGGFCVLDGDLKFIQFDHEHVRHLKITYVLSSYYHPTQYLVESLCGDLLLVQLNIGCKIKIFKIDWEKKAWDEIKSLGDEAIFLSCDESVCIKAKDSTIFKSNCIYFTDGAFSMPIEQKELGVFDIANQTVGSVALSIPFDDDEQCYRWFTTQM</sequence>